<evidence type="ECO:0000313" key="2">
    <source>
        <dbReference type="EMBL" id="CAB3399221.1"/>
    </source>
</evidence>
<dbReference type="OrthoDB" id="5825933at2759"/>
<keyword evidence="1" id="KW-0732">Signal</keyword>
<dbReference type="Proteomes" id="UP000494206">
    <property type="component" value="Unassembled WGS sequence"/>
</dbReference>
<proteinExistence type="predicted"/>
<comment type="caution">
    <text evidence="2">The sequence shown here is derived from an EMBL/GenBank/DDBJ whole genome shotgun (WGS) entry which is preliminary data.</text>
</comment>
<dbReference type="EMBL" id="CADEPM010000002">
    <property type="protein sequence ID" value="CAB3399221.1"/>
    <property type="molecule type" value="Genomic_DNA"/>
</dbReference>
<feature type="signal peptide" evidence="1">
    <location>
        <begin position="1"/>
        <end position="19"/>
    </location>
</feature>
<gene>
    <name evidence="2" type="ORF">CBOVIS_LOCUS2379</name>
</gene>
<organism evidence="2 3">
    <name type="scientific">Caenorhabditis bovis</name>
    <dbReference type="NCBI Taxonomy" id="2654633"/>
    <lineage>
        <taxon>Eukaryota</taxon>
        <taxon>Metazoa</taxon>
        <taxon>Ecdysozoa</taxon>
        <taxon>Nematoda</taxon>
        <taxon>Chromadorea</taxon>
        <taxon>Rhabditida</taxon>
        <taxon>Rhabditina</taxon>
        <taxon>Rhabditomorpha</taxon>
        <taxon>Rhabditoidea</taxon>
        <taxon>Rhabditidae</taxon>
        <taxon>Peloderinae</taxon>
        <taxon>Caenorhabditis</taxon>
    </lineage>
</organism>
<dbReference type="AlphaFoldDB" id="A0A8S1EGW9"/>
<sequence length="67" mass="7746">MNHWIITVLALFFVAGAVALRVTGENEENAVYSMPLLGLEKKWSRREPSIRFFKRGGQLDTSRFFNE</sequence>
<protein>
    <submittedName>
        <fullName evidence="2">Uncharacterized protein</fullName>
    </submittedName>
</protein>
<keyword evidence="3" id="KW-1185">Reference proteome</keyword>
<feature type="chain" id="PRO_5035949585" evidence="1">
    <location>
        <begin position="20"/>
        <end position="67"/>
    </location>
</feature>
<evidence type="ECO:0000256" key="1">
    <source>
        <dbReference type="SAM" id="SignalP"/>
    </source>
</evidence>
<accession>A0A8S1EGW9</accession>
<evidence type="ECO:0000313" key="3">
    <source>
        <dbReference type="Proteomes" id="UP000494206"/>
    </source>
</evidence>
<reference evidence="2 3" key="1">
    <citation type="submission" date="2020-04" db="EMBL/GenBank/DDBJ databases">
        <authorList>
            <person name="Laetsch R D."/>
            <person name="Stevens L."/>
            <person name="Kumar S."/>
            <person name="Blaxter L. M."/>
        </authorList>
    </citation>
    <scope>NUCLEOTIDE SEQUENCE [LARGE SCALE GENOMIC DNA]</scope>
</reference>
<name>A0A8S1EGW9_9PELO</name>